<name>A0A6A6PF53_9PEZI</name>
<proteinExistence type="predicted"/>
<dbReference type="EMBL" id="MU001643">
    <property type="protein sequence ID" value="KAF2478575.1"/>
    <property type="molecule type" value="Genomic_DNA"/>
</dbReference>
<dbReference type="AlphaFoldDB" id="A0A6A6PF53"/>
<dbReference type="RefSeq" id="XP_033585145.1">
    <property type="nucleotide sequence ID" value="XM_033738488.1"/>
</dbReference>
<dbReference type="GeneID" id="54479490"/>
<reference evidence="1" key="1">
    <citation type="journal article" date="2020" name="Stud. Mycol.">
        <title>101 Dothideomycetes genomes: a test case for predicting lifestyles and emergence of pathogens.</title>
        <authorList>
            <person name="Haridas S."/>
            <person name="Albert R."/>
            <person name="Binder M."/>
            <person name="Bloem J."/>
            <person name="Labutti K."/>
            <person name="Salamov A."/>
            <person name="Andreopoulos B."/>
            <person name="Baker S."/>
            <person name="Barry K."/>
            <person name="Bills G."/>
            <person name="Bluhm B."/>
            <person name="Cannon C."/>
            <person name="Castanera R."/>
            <person name="Culley D."/>
            <person name="Daum C."/>
            <person name="Ezra D."/>
            <person name="Gonzalez J."/>
            <person name="Henrissat B."/>
            <person name="Kuo A."/>
            <person name="Liang C."/>
            <person name="Lipzen A."/>
            <person name="Lutzoni F."/>
            <person name="Magnuson J."/>
            <person name="Mondo S."/>
            <person name="Nolan M."/>
            <person name="Ohm R."/>
            <person name="Pangilinan J."/>
            <person name="Park H.-J."/>
            <person name="Ramirez L."/>
            <person name="Alfaro M."/>
            <person name="Sun H."/>
            <person name="Tritt A."/>
            <person name="Yoshinaga Y."/>
            <person name="Zwiers L.-H."/>
            <person name="Turgeon B."/>
            <person name="Goodwin S."/>
            <person name="Spatafora J."/>
            <person name="Crous P."/>
            <person name="Grigoriev I."/>
        </authorList>
    </citation>
    <scope>NUCLEOTIDE SEQUENCE</scope>
    <source>
        <strain evidence="1">CBS 113389</strain>
    </source>
</reference>
<sequence length="150" mass="16991">MAKRTPFIETSGVHHPRDGISLLLALSLAPLRSLLPFWRPCRYQILYRDSISQPYSYWTRQDAYMYARNEVRHSRNEGDASILVPTHLLPLSSNDLATRQNLVTIQQSLHVQSFTPPLQPMTGSINRCARSAAQKCKPVGVLRVSPCFLS</sequence>
<accession>A0A6A6PF53</accession>
<gene>
    <name evidence="1" type="ORF">BDY17DRAFT_54630</name>
</gene>
<organism evidence="1 2">
    <name type="scientific">Neohortaea acidophila</name>
    <dbReference type="NCBI Taxonomy" id="245834"/>
    <lineage>
        <taxon>Eukaryota</taxon>
        <taxon>Fungi</taxon>
        <taxon>Dikarya</taxon>
        <taxon>Ascomycota</taxon>
        <taxon>Pezizomycotina</taxon>
        <taxon>Dothideomycetes</taxon>
        <taxon>Dothideomycetidae</taxon>
        <taxon>Mycosphaerellales</taxon>
        <taxon>Teratosphaeriaceae</taxon>
        <taxon>Neohortaea</taxon>
    </lineage>
</organism>
<protein>
    <submittedName>
        <fullName evidence="1">Uncharacterized protein</fullName>
    </submittedName>
</protein>
<evidence type="ECO:0000313" key="1">
    <source>
        <dbReference type="EMBL" id="KAF2478575.1"/>
    </source>
</evidence>
<keyword evidence="2" id="KW-1185">Reference proteome</keyword>
<evidence type="ECO:0000313" key="2">
    <source>
        <dbReference type="Proteomes" id="UP000799767"/>
    </source>
</evidence>
<dbReference type="Proteomes" id="UP000799767">
    <property type="component" value="Unassembled WGS sequence"/>
</dbReference>